<dbReference type="STRING" id="1423726.FC07_GL003071"/>
<dbReference type="Gene3D" id="2.60.120.10">
    <property type="entry name" value="Jelly Rolls"/>
    <property type="match status" value="1"/>
</dbReference>
<reference evidence="1 2" key="1">
    <citation type="journal article" date="2015" name="Genome Announc.">
        <title>Expanding the biotechnology potential of lactobacilli through comparative genomics of 213 strains and associated genera.</title>
        <authorList>
            <person name="Sun Z."/>
            <person name="Harris H.M."/>
            <person name="McCann A."/>
            <person name="Guo C."/>
            <person name="Argimon S."/>
            <person name="Zhang W."/>
            <person name="Yang X."/>
            <person name="Jeffery I.B."/>
            <person name="Cooney J.C."/>
            <person name="Kagawa T.F."/>
            <person name="Liu W."/>
            <person name="Song Y."/>
            <person name="Salvetti E."/>
            <person name="Wrobel A."/>
            <person name="Rasinkangas P."/>
            <person name="Parkhill J."/>
            <person name="Rea M.C."/>
            <person name="O'Sullivan O."/>
            <person name="Ritari J."/>
            <person name="Douillard F.P."/>
            <person name="Paul Ross R."/>
            <person name="Yang R."/>
            <person name="Briner A.E."/>
            <person name="Felis G.E."/>
            <person name="de Vos W.M."/>
            <person name="Barrangou R."/>
            <person name="Klaenhammer T.R."/>
            <person name="Caufield P.W."/>
            <person name="Cui Y."/>
            <person name="Zhang H."/>
            <person name="O'Toole P.W."/>
        </authorList>
    </citation>
    <scope>NUCLEOTIDE SEQUENCE [LARGE SCALE GENOMIC DNA]</scope>
    <source>
        <strain evidence="1 2">DSM 20003</strain>
    </source>
</reference>
<sequence length="97" mass="10710">MTIMREYHGNGKISNIYESPSQIITNLVLPAGEALPTHHAPYHVTVVSVKGETIFKGQDFEAHLEPGKLIQMTPDELHSLTAITDSELMVIKSKLAE</sequence>
<evidence type="ECO:0008006" key="3">
    <source>
        <dbReference type="Google" id="ProtNLM"/>
    </source>
</evidence>
<gene>
    <name evidence="1" type="ORF">FC07_GL003071</name>
</gene>
<name>A0A0R1H238_9LACO</name>
<keyword evidence="2" id="KW-1185">Reference proteome</keyword>
<evidence type="ECO:0000313" key="2">
    <source>
        <dbReference type="Proteomes" id="UP000051461"/>
    </source>
</evidence>
<protein>
    <recommendedName>
        <fullName evidence="3">AraC-type arabinose-binding/dimerisation domain-containing protein</fullName>
    </recommendedName>
</protein>
<dbReference type="SUPFAM" id="SSF51182">
    <property type="entry name" value="RmlC-like cupins"/>
    <property type="match status" value="1"/>
</dbReference>
<proteinExistence type="predicted"/>
<dbReference type="InterPro" id="IPR011051">
    <property type="entry name" value="RmlC_Cupin_sf"/>
</dbReference>
<dbReference type="EMBL" id="AZDA01000006">
    <property type="protein sequence ID" value="KRK40669.1"/>
    <property type="molecule type" value="Genomic_DNA"/>
</dbReference>
<dbReference type="InterPro" id="IPR014710">
    <property type="entry name" value="RmlC-like_jellyroll"/>
</dbReference>
<dbReference type="AlphaFoldDB" id="A0A0R1H238"/>
<evidence type="ECO:0000313" key="1">
    <source>
        <dbReference type="EMBL" id="KRK40669.1"/>
    </source>
</evidence>
<organism evidence="1 2">
    <name type="scientific">Loigolactobacillus bifermentans DSM 20003</name>
    <dbReference type="NCBI Taxonomy" id="1423726"/>
    <lineage>
        <taxon>Bacteria</taxon>
        <taxon>Bacillati</taxon>
        <taxon>Bacillota</taxon>
        <taxon>Bacilli</taxon>
        <taxon>Lactobacillales</taxon>
        <taxon>Lactobacillaceae</taxon>
        <taxon>Loigolactobacillus</taxon>
    </lineage>
</organism>
<accession>A0A0R1H238</accession>
<dbReference type="PATRIC" id="fig|1423726.3.peg.3185"/>
<dbReference type="Proteomes" id="UP000051461">
    <property type="component" value="Unassembled WGS sequence"/>
</dbReference>
<comment type="caution">
    <text evidence="1">The sequence shown here is derived from an EMBL/GenBank/DDBJ whole genome shotgun (WGS) entry which is preliminary data.</text>
</comment>